<comment type="caution">
    <text evidence="1">The sequence shown here is derived from an EMBL/GenBank/DDBJ whole genome shotgun (WGS) entry which is preliminary data.</text>
</comment>
<name>A0ACB8DK53_DERSI</name>
<accession>A0ACB8DK53</accession>
<gene>
    <name evidence="1" type="ORF">HPB49_017276</name>
</gene>
<evidence type="ECO:0000313" key="1">
    <source>
        <dbReference type="EMBL" id="KAH7970964.1"/>
    </source>
</evidence>
<organism evidence="1 2">
    <name type="scientific">Dermacentor silvarum</name>
    <name type="common">Tick</name>
    <dbReference type="NCBI Taxonomy" id="543639"/>
    <lineage>
        <taxon>Eukaryota</taxon>
        <taxon>Metazoa</taxon>
        <taxon>Ecdysozoa</taxon>
        <taxon>Arthropoda</taxon>
        <taxon>Chelicerata</taxon>
        <taxon>Arachnida</taxon>
        <taxon>Acari</taxon>
        <taxon>Parasitiformes</taxon>
        <taxon>Ixodida</taxon>
        <taxon>Ixodoidea</taxon>
        <taxon>Ixodidae</taxon>
        <taxon>Rhipicephalinae</taxon>
        <taxon>Dermacentor</taxon>
    </lineage>
</organism>
<dbReference type="EMBL" id="CM023480">
    <property type="protein sequence ID" value="KAH7970964.1"/>
    <property type="molecule type" value="Genomic_DNA"/>
</dbReference>
<protein>
    <submittedName>
        <fullName evidence="1">Uncharacterized protein</fullName>
    </submittedName>
</protein>
<reference evidence="1" key="1">
    <citation type="submission" date="2020-05" db="EMBL/GenBank/DDBJ databases">
        <title>Large-scale comparative analyses of tick genomes elucidate their genetic diversity and vector capacities.</title>
        <authorList>
            <person name="Jia N."/>
            <person name="Wang J."/>
            <person name="Shi W."/>
            <person name="Du L."/>
            <person name="Sun Y."/>
            <person name="Zhan W."/>
            <person name="Jiang J."/>
            <person name="Wang Q."/>
            <person name="Zhang B."/>
            <person name="Ji P."/>
            <person name="Sakyi L.B."/>
            <person name="Cui X."/>
            <person name="Yuan T."/>
            <person name="Jiang B."/>
            <person name="Yang W."/>
            <person name="Lam T.T.-Y."/>
            <person name="Chang Q."/>
            <person name="Ding S."/>
            <person name="Wang X."/>
            <person name="Zhu J."/>
            <person name="Ruan X."/>
            <person name="Zhao L."/>
            <person name="Wei J."/>
            <person name="Que T."/>
            <person name="Du C."/>
            <person name="Cheng J."/>
            <person name="Dai P."/>
            <person name="Han X."/>
            <person name="Huang E."/>
            <person name="Gao Y."/>
            <person name="Liu J."/>
            <person name="Shao H."/>
            <person name="Ye R."/>
            <person name="Li L."/>
            <person name="Wei W."/>
            <person name="Wang X."/>
            <person name="Wang C."/>
            <person name="Yang T."/>
            <person name="Huo Q."/>
            <person name="Li W."/>
            <person name="Guo W."/>
            <person name="Chen H."/>
            <person name="Zhou L."/>
            <person name="Ni X."/>
            <person name="Tian J."/>
            <person name="Zhou Y."/>
            <person name="Sheng Y."/>
            <person name="Liu T."/>
            <person name="Pan Y."/>
            <person name="Xia L."/>
            <person name="Li J."/>
            <person name="Zhao F."/>
            <person name="Cao W."/>
        </authorList>
    </citation>
    <scope>NUCLEOTIDE SEQUENCE</scope>
    <source>
        <strain evidence="1">Dsil-2018</strain>
    </source>
</reference>
<proteinExistence type="predicted"/>
<evidence type="ECO:0000313" key="2">
    <source>
        <dbReference type="Proteomes" id="UP000821865"/>
    </source>
</evidence>
<keyword evidence="2" id="KW-1185">Reference proteome</keyword>
<dbReference type="Proteomes" id="UP000821865">
    <property type="component" value="Chromosome 11"/>
</dbReference>
<sequence length="358" mass="38933">MPPLLKEHMRIIFRPQGGLDVRKIDSIRLAQSTSKAAGLRPEGVSQDIICANVTQCIIMTSTAIRVNANAYLKDGLITIDESQFEVSTYESAPHATCKGALHWTKLSDEGMGQSQTKLERNIFNPRNPLALMVKRIKNTETVVIAFGGHKVRTLSREMLTTPQAIRPRLCLRQEGHRTDVRPSAQDVVCRGCGAANPDSLHTCTPKCTDKSCRQSIEEVRCSPKVNFHQPAAGQVADTPFALQKSLCHHERSRHPLQPQETLQMPGSFRVREAALGAAPDPDADTNPGAGSGPGTQGTESSSSTHAPSLNEQSRANTTWGNRVRGSTGKLTGGPMPEQHLGRLSQLDRANAAMRSIIE</sequence>